<dbReference type="PROSITE" id="PS50043">
    <property type="entry name" value="HTH_LUXR_2"/>
    <property type="match status" value="1"/>
</dbReference>
<dbReference type="InterPro" id="IPR011006">
    <property type="entry name" value="CheY-like_superfamily"/>
</dbReference>
<reference evidence="9" key="1">
    <citation type="journal article" date="2019" name="Int. J. Syst. Evol. Microbiol.">
        <title>The Global Catalogue of Microorganisms (GCM) 10K type strain sequencing project: providing services to taxonomists for standard genome sequencing and annotation.</title>
        <authorList>
            <consortium name="The Broad Institute Genomics Platform"/>
            <consortium name="The Broad Institute Genome Sequencing Center for Infectious Disease"/>
            <person name="Wu L."/>
            <person name="Ma J."/>
        </authorList>
    </citation>
    <scope>NUCLEOTIDE SEQUENCE [LARGE SCALE GENOMIC DNA]</scope>
    <source>
        <strain evidence="9">JCM 10425</strain>
    </source>
</reference>
<dbReference type="InterPro" id="IPR058245">
    <property type="entry name" value="NreC/VraR/RcsB-like_REC"/>
</dbReference>
<dbReference type="InterPro" id="IPR001789">
    <property type="entry name" value="Sig_transdc_resp-reg_receiver"/>
</dbReference>
<evidence type="ECO:0000259" key="6">
    <source>
        <dbReference type="PROSITE" id="PS50043"/>
    </source>
</evidence>
<keyword evidence="3" id="KW-0238">DNA-binding</keyword>
<name>A0ABP3DUM9_9ACTN</name>
<protein>
    <submittedName>
        <fullName evidence="8">Response regulator transcription factor</fullName>
    </submittedName>
</protein>
<dbReference type="Proteomes" id="UP001500967">
    <property type="component" value="Unassembled WGS sequence"/>
</dbReference>
<dbReference type="Pfam" id="PF00196">
    <property type="entry name" value="GerE"/>
    <property type="match status" value="1"/>
</dbReference>
<evidence type="ECO:0000256" key="3">
    <source>
        <dbReference type="ARBA" id="ARBA00023125"/>
    </source>
</evidence>
<evidence type="ECO:0000259" key="7">
    <source>
        <dbReference type="PROSITE" id="PS50110"/>
    </source>
</evidence>
<dbReference type="Gene3D" id="3.40.50.2300">
    <property type="match status" value="1"/>
</dbReference>
<evidence type="ECO:0000313" key="9">
    <source>
        <dbReference type="Proteomes" id="UP001500967"/>
    </source>
</evidence>
<proteinExistence type="predicted"/>
<evidence type="ECO:0000256" key="2">
    <source>
        <dbReference type="ARBA" id="ARBA00023015"/>
    </source>
</evidence>
<keyword evidence="4" id="KW-0804">Transcription</keyword>
<evidence type="ECO:0000313" key="8">
    <source>
        <dbReference type="EMBL" id="GAA0243267.1"/>
    </source>
</evidence>
<feature type="modified residue" description="4-aspartylphosphate" evidence="5">
    <location>
        <position position="54"/>
    </location>
</feature>
<dbReference type="SMART" id="SM00448">
    <property type="entry name" value="REC"/>
    <property type="match status" value="1"/>
</dbReference>
<organism evidence="8 9">
    <name type="scientific">Cryptosporangium japonicum</name>
    <dbReference type="NCBI Taxonomy" id="80872"/>
    <lineage>
        <taxon>Bacteria</taxon>
        <taxon>Bacillati</taxon>
        <taxon>Actinomycetota</taxon>
        <taxon>Actinomycetes</taxon>
        <taxon>Cryptosporangiales</taxon>
        <taxon>Cryptosporangiaceae</taxon>
        <taxon>Cryptosporangium</taxon>
    </lineage>
</organism>
<dbReference type="InterPro" id="IPR000792">
    <property type="entry name" value="Tscrpt_reg_LuxR_C"/>
</dbReference>
<dbReference type="EMBL" id="BAAAGX010000011">
    <property type="protein sequence ID" value="GAA0243267.1"/>
    <property type="molecule type" value="Genomic_DNA"/>
</dbReference>
<keyword evidence="1 5" id="KW-0597">Phosphoprotein</keyword>
<dbReference type="SUPFAM" id="SSF46894">
    <property type="entry name" value="C-terminal effector domain of the bipartite response regulators"/>
    <property type="match status" value="1"/>
</dbReference>
<gene>
    <name evidence="8" type="ORF">GCM10009539_30890</name>
</gene>
<dbReference type="SMART" id="SM00421">
    <property type="entry name" value="HTH_LUXR"/>
    <property type="match status" value="1"/>
</dbReference>
<accession>A0ABP3DUM9</accession>
<comment type="caution">
    <text evidence="8">The sequence shown here is derived from an EMBL/GenBank/DDBJ whole genome shotgun (WGS) entry which is preliminary data.</text>
</comment>
<dbReference type="RefSeq" id="WP_344649532.1">
    <property type="nucleotide sequence ID" value="NZ_BAAAGX010000011.1"/>
</dbReference>
<dbReference type="PRINTS" id="PR00038">
    <property type="entry name" value="HTHLUXR"/>
</dbReference>
<dbReference type="PANTHER" id="PTHR43214">
    <property type="entry name" value="TWO-COMPONENT RESPONSE REGULATOR"/>
    <property type="match status" value="1"/>
</dbReference>
<dbReference type="Pfam" id="PF00072">
    <property type="entry name" value="Response_reg"/>
    <property type="match status" value="1"/>
</dbReference>
<dbReference type="SUPFAM" id="SSF52172">
    <property type="entry name" value="CheY-like"/>
    <property type="match status" value="1"/>
</dbReference>
<dbReference type="CDD" id="cd06170">
    <property type="entry name" value="LuxR_C_like"/>
    <property type="match status" value="1"/>
</dbReference>
<evidence type="ECO:0000256" key="1">
    <source>
        <dbReference type="ARBA" id="ARBA00022553"/>
    </source>
</evidence>
<dbReference type="PANTHER" id="PTHR43214:SF24">
    <property type="entry name" value="TRANSCRIPTIONAL REGULATORY PROTEIN NARL-RELATED"/>
    <property type="match status" value="1"/>
</dbReference>
<dbReference type="CDD" id="cd17535">
    <property type="entry name" value="REC_NarL-like"/>
    <property type="match status" value="1"/>
</dbReference>
<feature type="domain" description="Response regulatory" evidence="7">
    <location>
        <begin position="3"/>
        <end position="119"/>
    </location>
</feature>
<keyword evidence="9" id="KW-1185">Reference proteome</keyword>
<evidence type="ECO:0000256" key="5">
    <source>
        <dbReference type="PROSITE-ProRule" id="PRU00169"/>
    </source>
</evidence>
<evidence type="ECO:0000256" key="4">
    <source>
        <dbReference type="ARBA" id="ARBA00023163"/>
    </source>
</evidence>
<feature type="domain" description="HTH luxR-type" evidence="6">
    <location>
        <begin position="144"/>
        <end position="209"/>
    </location>
</feature>
<dbReference type="InterPro" id="IPR039420">
    <property type="entry name" value="WalR-like"/>
</dbReference>
<sequence length="213" mass="22737">MIRIVLVDDQELVRAGLRALLTHDDDLVVVGEAADGAAGVEVVRRLRPDVVLMDVRMPGVDGVAATARITAEVPGVRVVVLTTFDTDEHLFDALRAGASGFLLKDIRPGPLREAVRTVAAGEALLAPAVTRRVIAAAAVHRPGPDTRLDRLTEREREVLAEVATGRSNDEVAAVLFLSPATVRTYVSRLLAKLGARDRAGLVVLAYETGLVSR</sequence>
<dbReference type="PROSITE" id="PS00622">
    <property type="entry name" value="HTH_LUXR_1"/>
    <property type="match status" value="1"/>
</dbReference>
<dbReference type="PROSITE" id="PS50110">
    <property type="entry name" value="RESPONSE_REGULATORY"/>
    <property type="match status" value="1"/>
</dbReference>
<keyword evidence="2" id="KW-0805">Transcription regulation</keyword>
<dbReference type="InterPro" id="IPR016032">
    <property type="entry name" value="Sig_transdc_resp-reg_C-effctor"/>
</dbReference>